<evidence type="ECO:0000256" key="1">
    <source>
        <dbReference type="ARBA" id="ARBA00004123"/>
    </source>
</evidence>
<dbReference type="PANTHER" id="PTHR15052:SF2">
    <property type="entry name" value="GENERAL TRANSCRIPTION FACTOR 3C POLYPEPTIDE 2"/>
    <property type="match status" value="1"/>
</dbReference>
<feature type="compositionally biased region" description="Acidic residues" evidence="11">
    <location>
        <begin position="149"/>
        <end position="159"/>
    </location>
</feature>
<evidence type="ECO:0000313" key="14">
    <source>
        <dbReference type="EMBL" id="CAL1585643.1"/>
    </source>
</evidence>
<dbReference type="PROSITE" id="PS50082">
    <property type="entry name" value="WD_REPEATS_2"/>
    <property type="match status" value="1"/>
</dbReference>
<evidence type="ECO:0000256" key="10">
    <source>
        <dbReference type="PROSITE-ProRule" id="PRU00221"/>
    </source>
</evidence>
<dbReference type="InterPro" id="IPR001680">
    <property type="entry name" value="WD40_rpt"/>
</dbReference>
<evidence type="ECO:0000256" key="6">
    <source>
        <dbReference type="ARBA" id="ARBA00022989"/>
    </source>
</evidence>
<evidence type="ECO:0000256" key="7">
    <source>
        <dbReference type="ARBA" id="ARBA00023136"/>
    </source>
</evidence>
<dbReference type="Gene3D" id="2.130.10.10">
    <property type="entry name" value="YVTN repeat-like/Quinoprotein amine dehydrogenase"/>
    <property type="match status" value="1"/>
</dbReference>
<dbReference type="GO" id="GO:0005216">
    <property type="term" value="F:monoatomic ion channel activity"/>
    <property type="evidence" value="ECO:0007669"/>
    <property type="project" value="InterPro"/>
</dbReference>
<dbReference type="Gene3D" id="1.10.287.70">
    <property type="match status" value="1"/>
</dbReference>
<evidence type="ECO:0000256" key="4">
    <source>
        <dbReference type="ARBA" id="ARBA00022692"/>
    </source>
</evidence>
<dbReference type="SMART" id="SM00320">
    <property type="entry name" value="WD40"/>
    <property type="match status" value="4"/>
</dbReference>
<dbReference type="Gene3D" id="1.20.120.350">
    <property type="entry name" value="Voltage-gated potassium channels. Chain C"/>
    <property type="match status" value="1"/>
</dbReference>
<dbReference type="InterPro" id="IPR005821">
    <property type="entry name" value="Ion_trans_dom"/>
</dbReference>
<feature type="compositionally biased region" description="Basic residues" evidence="11">
    <location>
        <begin position="81"/>
        <end position="102"/>
    </location>
</feature>
<dbReference type="Pfam" id="PF00400">
    <property type="entry name" value="WD40"/>
    <property type="match status" value="1"/>
</dbReference>
<dbReference type="Proteomes" id="UP001497482">
    <property type="component" value="Chromosome 17"/>
</dbReference>
<keyword evidence="8" id="KW-0804">Transcription</keyword>
<dbReference type="EMBL" id="OZ035839">
    <property type="protein sequence ID" value="CAL1585643.1"/>
    <property type="molecule type" value="Genomic_DNA"/>
</dbReference>
<accession>A0AAV2K6S4</accession>
<feature type="compositionally biased region" description="Basic and acidic residues" evidence="11">
    <location>
        <begin position="138"/>
        <end position="148"/>
    </location>
</feature>
<dbReference type="PROSITE" id="PS00678">
    <property type="entry name" value="WD_REPEATS_1"/>
    <property type="match status" value="1"/>
</dbReference>
<feature type="transmembrane region" description="Helical" evidence="12">
    <location>
        <begin position="989"/>
        <end position="1007"/>
    </location>
</feature>
<proteinExistence type="predicted"/>
<feature type="compositionally biased region" description="Acidic residues" evidence="11">
    <location>
        <begin position="239"/>
        <end position="258"/>
    </location>
</feature>
<dbReference type="Pfam" id="PF00520">
    <property type="entry name" value="Ion_trans"/>
    <property type="match status" value="2"/>
</dbReference>
<feature type="transmembrane region" description="Helical" evidence="12">
    <location>
        <begin position="1019"/>
        <end position="1039"/>
    </location>
</feature>
<evidence type="ECO:0000256" key="2">
    <source>
        <dbReference type="ARBA" id="ARBA00004141"/>
    </source>
</evidence>
<sequence length="1258" mass="141433">MQTPSSPDASNSAPDVTSELSPSSRGRQRKKNSRFTDFHVSEVYDGQTPAAKRRRTAVSAKAKEQTEEEEQEEGYVPPKLPTRRGRKPGRKPGKKPGRKPGRKPGEKSNAAAAVVELNGEGGAEVETPKPKRKYTKRKREEVIVKEVQDEQGEAPEEEDTGTRPKRGAARAALKYLRDRLAETEEQDQNQANGDNEGPLRDQDQRPGSKTKTPTGRRRKLNCDSDADSDKDFVLNAETAGEEEEDEYQEEEEEEEEEEGRFTSTQHQGGGNGRGHGNRCKKGSGRGRGGGHSGDPKGNGVPVMTSISVQVSKEVTSKFRQGYHSSWMFPDWIPSSSHWQLLPHREAAEEYLPQERQSVQFCVSREGSGTEEPQTLHRFCSSSAHSDRWDSVFFCGGPLWSLEWCPTPDHCEETQYIALSCHRDMDETHRDNQVYSGPGLVQVWDLGRLQNHCRPDQRPALVYSLAQDQGFVWGLKWCPAGTWEKPETERQAPLMPRLGLLAVASSLGVVSIYSLPHPDALLSLLPTDGSDTAVYKVKAVVTLKLGSFKAPRVSDSGLVLSLDWVQHKPHNLIAVGFYDGHVGLWDLSTRSSLLRIRESDGSMTLLPFQCFIAHDLPVRHVSFAPASRNLLVSTGEDRFTRTWDLSRVCAPVTEQKRNINTEIVWPLSAPGLLLGEENAYAAFKNHGVHFYDHQMSAMFSVPRSGTMWSIAYSDWLNFLVTADTLGDVILCTLPLLSVGSLTNKRTQEKRFPLQFCEMVPVKTSEEGTGCEHKEGGGTGSEHKERGRTGSEPFKLDLYRDAAKKYSLKFTDFNTGSLLNYEQRPLWKKMRATESSASLKLDHFALAALHKVVVNALVGAIPSIMNVLLVCLIFWLIFSIMGVNLFAGKYYYCFNETSEEYFPVDMVNNKSQCEELIRNNFSEVRWKNVKINFDNVGAGYLALLQVNKIQGMVFDFVTQQVFDISIMILICLNMVTMMVETDDQSDETEMVLYWVNFIFIILFTTEFLLKLFALRHYYFTNGWNIFDVVVVILSIVGMFLADLIEKYFVSPTLFRVIRLARIGRILRLIKGAKGIRTLLFALMMSLPALFNIGLLLFLVMFIFSIFGMSNFGYVKHGAGIDDFGELDMLRQQMEERFVAANPSKVSYEPITTTLRRKQEDIRFSPNFSSHTWIASGGQSGLVRLLCVRCANFKHTSKYQPLGEPESLESDPEDGSFPVETDQRPAPQTRDLPQRGAPIPGRQTRDLPQRGAPIPGKKIQY</sequence>
<feature type="domain" description="Ion transport" evidence="13">
    <location>
        <begin position="958"/>
        <end position="1123"/>
    </location>
</feature>
<keyword evidence="9" id="KW-0539">Nucleus</keyword>
<keyword evidence="3 10" id="KW-0853">WD repeat</keyword>
<dbReference type="SUPFAM" id="SSF81324">
    <property type="entry name" value="Voltage-gated potassium channels"/>
    <property type="match status" value="1"/>
</dbReference>
<feature type="transmembrane region" description="Helical" evidence="12">
    <location>
        <begin position="862"/>
        <end position="885"/>
    </location>
</feature>
<dbReference type="GO" id="GO:0000127">
    <property type="term" value="C:transcription factor TFIIIC complex"/>
    <property type="evidence" value="ECO:0007669"/>
    <property type="project" value="TreeGrafter"/>
</dbReference>
<keyword evidence="6 12" id="KW-1133">Transmembrane helix</keyword>
<evidence type="ECO:0000256" key="12">
    <source>
        <dbReference type="SAM" id="Phobius"/>
    </source>
</evidence>
<feature type="compositionally biased region" description="Low complexity" evidence="11">
    <location>
        <begin position="1"/>
        <end position="15"/>
    </location>
</feature>
<feature type="compositionally biased region" description="Basic and acidic residues" evidence="11">
    <location>
        <begin position="197"/>
        <end position="206"/>
    </location>
</feature>
<dbReference type="InterPro" id="IPR052416">
    <property type="entry name" value="GTF3C_component"/>
</dbReference>
<evidence type="ECO:0000259" key="13">
    <source>
        <dbReference type="Pfam" id="PF00520"/>
    </source>
</evidence>
<keyword evidence="7 12" id="KW-0472">Membrane</keyword>
<dbReference type="AlphaFoldDB" id="A0AAV2K6S4"/>
<name>A0AAV2K6S4_KNICA</name>
<feature type="transmembrane region" description="Helical" evidence="12">
    <location>
        <begin position="1076"/>
        <end position="1104"/>
    </location>
</feature>
<dbReference type="InterPro" id="IPR027359">
    <property type="entry name" value="Volt_channel_dom_sf"/>
</dbReference>
<feature type="repeat" description="WD" evidence="10">
    <location>
        <begin position="610"/>
        <end position="645"/>
    </location>
</feature>
<protein>
    <recommendedName>
        <fullName evidence="13">Ion transport domain-containing protein</fullName>
    </recommendedName>
</protein>
<feature type="transmembrane region" description="Helical" evidence="12">
    <location>
        <begin position="959"/>
        <end position="977"/>
    </location>
</feature>
<evidence type="ECO:0000256" key="5">
    <source>
        <dbReference type="ARBA" id="ARBA00022737"/>
    </source>
</evidence>
<evidence type="ECO:0000256" key="11">
    <source>
        <dbReference type="SAM" id="MobiDB-lite"/>
    </source>
</evidence>
<dbReference type="FunFam" id="1.20.120.350:FF:000004">
    <property type="entry name" value="Sodium channel protein"/>
    <property type="match status" value="1"/>
</dbReference>
<organism evidence="14 15">
    <name type="scientific">Knipowitschia caucasica</name>
    <name type="common">Caucasian dwarf goby</name>
    <name type="synonym">Pomatoschistus caucasicus</name>
    <dbReference type="NCBI Taxonomy" id="637954"/>
    <lineage>
        <taxon>Eukaryota</taxon>
        <taxon>Metazoa</taxon>
        <taxon>Chordata</taxon>
        <taxon>Craniata</taxon>
        <taxon>Vertebrata</taxon>
        <taxon>Euteleostomi</taxon>
        <taxon>Actinopterygii</taxon>
        <taxon>Neopterygii</taxon>
        <taxon>Teleostei</taxon>
        <taxon>Neoteleostei</taxon>
        <taxon>Acanthomorphata</taxon>
        <taxon>Gobiaria</taxon>
        <taxon>Gobiiformes</taxon>
        <taxon>Gobioidei</taxon>
        <taxon>Gobiidae</taxon>
        <taxon>Gobiinae</taxon>
        <taxon>Knipowitschia</taxon>
    </lineage>
</organism>
<comment type="subcellular location">
    <subcellularLocation>
        <location evidence="2">Membrane</location>
        <topology evidence="2">Multi-pass membrane protein</topology>
    </subcellularLocation>
    <subcellularLocation>
        <location evidence="1">Nucleus</location>
    </subcellularLocation>
</comment>
<keyword evidence="15" id="KW-1185">Reference proteome</keyword>
<gene>
    <name evidence="14" type="ORF">KC01_LOCUS15848</name>
</gene>
<evidence type="ECO:0000256" key="9">
    <source>
        <dbReference type="ARBA" id="ARBA00023242"/>
    </source>
</evidence>
<evidence type="ECO:0000256" key="3">
    <source>
        <dbReference type="ARBA" id="ARBA00022574"/>
    </source>
</evidence>
<dbReference type="InterPro" id="IPR036322">
    <property type="entry name" value="WD40_repeat_dom_sf"/>
</dbReference>
<feature type="compositionally biased region" description="Basic residues" evidence="11">
    <location>
        <begin position="275"/>
        <end position="284"/>
    </location>
</feature>
<evidence type="ECO:0000313" key="15">
    <source>
        <dbReference type="Proteomes" id="UP001497482"/>
    </source>
</evidence>
<reference evidence="14 15" key="1">
    <citation type="submission" date="2024-04" db="EMBL/GenBank/DDBJ databases">
        <authorList>
            <person name="Waldvogel A.-M."/>
            <person name="Schoenle A."/>
        </authorList>
    </citation>
    <scope>NUCLEOTIDE SEQUENCE [LARGE SCALE GENOMIC DNA]</scope>
</reference>
<keyword evidence="4 12" id="KW-0812">Transmembrane</keyword>
<dbReference type="GO" id="GO:0006383">
    <property type="term" value="P:transcription by RNA polymerase III"/>
    <property type="evidence" value="ECO:0007669"/>
    <property type="project" value="TreeGrafter"/>
</dbReference>
<feature type="domain" description="Ion transport" evidence="13">
    <location>
        <begin position="849"/>
        <end position="944"/>
    </location>
</feature>
<feature type="region of interest" description="Disordered" evidence="11">
    <location>
        <begin position="1196"/>
        <end position="1258"/>
    </location>
</feature>
<dbReference type="GO" id="GO:0016020">
    <property type="term" value="C:membrane"/>
    <property type="evidence" value="ECO:0007669"/>
    <property type="project" value="UniProtKB-SubCell"/>
</dbReference>
<dbReference type="InterPro" id="IPR015943">
    <property type="entry name" value="WD40/YVTN_repeat-like_dom_sf"/>
</dbReference>
<feature type="region of interest" description="Disordered" evidence="11">
    <location>
        <begin position="1"/>
        <end position="302"/>
    </location>
</feature>
<dbReference type="GO" id="GO:0005634">
    <property type="term" value="C:nucleus"/>
    <property type="evidence" value="ECO:0007669"/>
    <property type="project" value="UniProtKB-SubCell"/>
</dbReference>
<evidence type="ECO:0000256" key="8">
    <source>
        <dbReference type="ARBA" id="ARBA00023163"/>
    </source>
</evidence>
<feature type="region of interest" description="Disordered" evidence="11">
    <location>
        <begin position="765"/>
        <end position="789"/>
    </location>
</feature>
<dbReference type="PANTHER" id="PTHR15052">
    <property type="entry name" value="RNA POLYMERASE III TRANSCRIPTION INITIATION FACTOR COMPLEX SUBUNIT"/>
    <property type="match status" value="1"/>
</dbReference>
<keyword evidence="5" id="KW-0677">Repeat</keyword>
<dbReference type="SUPFAM" id="SSF50978">
    <property type="entry name" value="WD40 repeat-like"/>
    <property type="match status" value="1"/>
</dbReference>
<dbReference type="InterPro" id="IPR019775">
    <property type="entry name" value="WD40_repeat_CS"/>
</dbReference>